<name>A0A8J3WY20_9ACTN</name>
<sequence>MTTAPNSPHELRNRIARAKVTLAVHRIQRETGLCEACGRPCPCDAANGAANTLAGYGLPVTGDPPQMPNQRRFLRSRTHLNRFSRA</sequence>
<dbReference type="RefSeq" id="WP_168113017.1">
    <property type="nucleotide sequence ID" value="NZ_BOON01000002.1"/>
</dbReference>
<gene>
    <name evidence="1" type="ORF">Pme01_03190</name>
</gene>
<organism evidence="1 2">
    <name type="scientific">Planosporangium mesophilum</name>
    <dbReference type="NCBI Taxonomy" id="689768"/>
    <lineage>
        <taxon>Bacteria</taxon>
        <taxon>Bacillati</taxon>
        <taxon>Actinomycetota</taxon>
        <taxon>Actinomycetes</taxon>
        <taxon>Micromonosporales</taxon>
        <taxon>Micromonosporaceae</taxon>
        <taxon>Planosporangium</taxon>
    </lineage>
</organism>
<keyword evidence="2" id="KW-1185">Reference proteome</keyword>
<evidence type="ECO:0000313" key="2">
    <source>
        <dbReference type="Proteomes" id="UP000599074"/>
    </source>
</evidence>
<dbReference type="EMBL" id="BOON01000002">
    <property type="protein sequence ID" value="GII20722.1"/>
    <property type="molecule type" value="Genomic_DNA"/>
</dbReference>
<dbReference type="AlphaFoldDB" id="A0A8J3WY20"/>
<protein>
    <submittedName>
        <fullName evidence="1">Uncharacterized protein</fullName>
    </submittedName>
</protein>
<reference evidence="1" key="1">
    <citation type="submission" date="2021-01" db="EMBL/GenBank/DDBJ databases">
        <title>Whole genome shotgun sequence of Planosporangium mesophilum NBRC 109066.</title>
        <authorList>
            <person name="Komaki H."/>
            <person name="Tamura T."/>
        </authorList>
    </citation>
    <scope>NUCLEOTIDE SEQUENCE</scope>
    <source>
        <strain evidence="1">NBRC 109066</strain>
    </source>
</reference>
<evidence type="ECO:0000313" key="1">
    <source>
        <dbReference type="EMBL" id="GII20722.1"/>
    </source>
</evidence>
<dbReference type="Proteomes" id="UP000599074">
    <property type="component" value="Unassembled WGS sequence"/>
</dbReference>
<comment type="caution">
    <text evidence="1">The sequence shown here is derived from an EMBL/GenBank/DDBJ whole genome shotgun (WGS) entry which is preliminary data.</text>
</comment>
<accession>A0A8J3WY20</accession>
<proteinExistence type="predicted"/>